<keyword evidence="1" id="KW-1133">Transmembrane helix</keyword>
<name>A0A0F6W7H7_9BACT</name>
<organism evidence="3 4">
    <name type="scientific">Sandaracinus amylolyticus</name>
    <dbReference type="NCBI Taxonomy" id="927083"/>
    <lineage>
        <taxon>Bacteria</taxon>
        <taxon>Pseudomonadati</taxon>
        <taxon>Myxococcota</taxon>
        <taxon>Polyangia</taxon>
        <taxon>Polyangiales</taxon>
        <taxon>Sandaracinaceae</taxon>
        <taxon>Sandaracinus</taxon>
    </lineage>
</organism>
<dbReference type="Gene3D" id="1.25.40.10">
    <property type="entry name" value="Tetratricopeptide repeat domain"/>
    <property type="match status" value="1"/>
</dbReference>
<dbReference type="Gene3D" id="2.60.120.1440">
    <property type="match status" value="1"/>
</dbReference>
<feature type="transmembrane region" description="Helical" evidence="1">
    <location>
        <begin position="43"/>
        <end position="61"/>
    </location>
</feature>
<dbReference type="PANTHER" id="PTHR30273:SF2">
    <property type="entry name" value="PROTEIN FECR"/>
    <property type="match status" value="1"/>
</dbReference>
<dbReference type="AlphaFoldDB" id="A0A0F6W7H7"/>
<dbReference type="InterPro" id="IPR006860">
    <property type="entry name" value="FecR"/>
</dbReference>
<keyword evidence="1" id="KW-0472">Membrane</keyword>
<dbReference type="KEGG" id="samy:DB32_006547"/>
<keyword evidence="4" id="KW-1185">Reference proteome</keyword>
<dbReference type="GO" id="GO:0016989">
    <property type="term" value="F:sigma factor antagonist activity"/>
    <property type="evidence" value="ECO:0007669"/>
    <property type="project" value="TreeGrafter"/>
</dbReference>
<protein>
    <submittedName>
        <fullName evidence="3">FecR protein</fullName>
    </submittedName>
</protein>
<evidence type="ECO:0000313" key="3">
    <source>
        <dbReference type="EMBL" id="AKF09398.1"/>
    </source>
</evidence>
<dbReference type="InterPro" id="IPR011990">
    <property type="entry name" value="TPR-like_helical_dom_sf"/>
</dbReference>
<dbReference type="EMBL" id="CP011125">
    <property type="protein sequence ID" value="AKF09398.1"/>
    <property type="molecule type" value="Genomic_DNA"/>
</dbReference>
<dbReference type="Proteomes" id="UP000034883">
    <property type="component" value="Chromosome"/>
</dbReference>
<evidence type="ECO:0000313" key="4">
    <source>
        <dbReference type="Proteomes" id="UP000034883"/>
    </source>
</evidence>
<dbReference type="PANTHER" id="PTHR30273">
    <property type="entry name" value="PERIPLASMIC SIGNAL SENSOR AND SIGMA FACTOR ACTIVATOR FECR-RELATED"/>
    <property type="match status" value="1"/>
</dbReference>
<sequence length="393" mass="41179">MSLPERIGDVLERADDEPRVRAAWEGTRARVAAREGRPRRAPIVAAGIAVAAAAVLALVVVPRAATPVAEERPDAPGPLRLDDGALPIATEAIASPRALVLSDRSRIELAPGARVVPRANDGAQLGLALERGRARFEVTPGGPRAWTIDCGPVQVRVVGTAFVIDRSDARIRVDVERGRVRVEGDVVPDGARVLDAGASIEVALARPIEPTPPPIATEPEIVAAPPRVRAPIARAPSRAWRAMAERGAHRDAYDALAAEGGVAATASRAAPDDLMLLADVARLSGHPEDAVPPLERLIGAHPDAAEAPLAAITLARIELSLERPARGARAYERAIELGVPRVFDAEVRAGLALARARAGDVEGAASAARECLARHPSPPHADALRALAERGPR</sequence>
<accession>A0A0F6W7H7</accession>
<dbReference type="RefSeq" id="WP_169791623.1">
    <property type="nucleotide sequence ID" value="NZ_CP011125.1"/>
</dbReference>
<dbReference type="InterPro" id="IPR012373">
    <property type="entry name" value="Ferrdict_sens_TM"/>
</dbReference>
<proteinExistence type="predicted"/>
<feature type="domain" description="FecR protein" evidence="2">
    <location>
        <begin position="95"/>
        <end position="181"/>
    </location>
</feature>
<evidence type="ECO:0000256" key="1">
    <source>
        <dbReference type="SAM" id="Phobius"/>
    </source>
</evidence>
<reference evidence="3 4" key="1">
    <citation type="submission" date="2015-03" db="EMBL/GenBank/DDBJ databases">
        <title>Genome assembly of Sandaracinus amylolyticus DSM 53668.</title>
        <authorList>
            <person name="Sharma G."/>
            <person name="Subramanian S."/>
        </authorList>
    </citation>
    <scope>NUCLEOTIDE SEQUENCE [LARGE SCALE GENOMIC DNA]</scope>
    <source>
        <strain evidence="3 4">DSM 53668</strain>
    </source>
</reference>
<keyword evidence="1" id="KW-0812">Transmembrane</keyword>
<gene>
    <name evidence="3" type="ORF">DB32_006547</name>
</gene>
<dbReference type="Pfam" id="PF04773">
    <property type="entry name" value="FecR"/>
    <property type="match status" value="1"/>
</dbReference>
<dbReference type="SUPFAM" id="SSF48452">
    <property type="entry name" value="TPR-like"/>
    <property type="match status" value="1"/>
</dbReference>
<dbReference type="STRING" id="927083.DB32_006547"/>
<evidence type="ECO:0000259" key="2">
    <source>
        <dbReference type="Pfam" id="PF04773"/>
    </source>
</evidence>